<evidence type="ECO:0000313" key="4">
    <source>
        <dbReference type="Proteomes" id="UP000193335"/>
    </source>
</evidence>
<feature type="non-terminal residue" evidence="3">
    <location>
        <position position="89"/>
    </location>
</feature>
<accession>A0A1Y2K0A2</accession>
<evidence type="ECO:0000313" key="3">
    <source>
        <dbReference type="EMBL" id="OSJ36934.1"/>
    </source>
</evidence>
<dbReference type="Proteomes" id="UP000193335">
    <property type="component" value="Unassembled WGS sequence"/>
</dbReference>
<reference evidence="3 4" key="1">
    <citation type="submission" date="2017-03" db="EMBL/GenBank/DDBJ databases">
        <title>Whole genome sequences of fourteen strains of Bradyrhizobium canariense and one strain of Bradyrhizobium japonicum isolated from Lupinus (Papilionoideae: Genisteae) species in Algeria.</title>
        <authorList>
            <person name="Crovadore J."/>
            <person name="Chekireb D."/>
            <person name="Brachmann A."/>
            <person name="Chablais R."/>
            <person name="Cochard B."/>
            <person name="Lefort F."/>
        </authorList>
    </citation>
    <scope>NUCLEOTIDE SEQUENCE [LARGE SCALE GENOMIC DNA]</scope>
    <source>
        <strain evidence="3 4">UBMA197</strain>
    </source>
</reference>
<name>A0A1Y2K0A2_BRAJP</name>
<dbReference type="RefSeq" id="WP_085398288.1">
    <property type="nucleotide sequence ID" value="NZ_NAFL01000160.1"/>
</dbReference>
<dbReference type="AlphaFoldDB" id="A0A1Y2K0A2"/>
<proteinExistence type="predicted"/>
<comment type="caution">
    <text evidence="3">The sequence shown here is derived from an EMBL/GenBank/DDBJ whole genome shotgun (WGS) entry which is preliminary data.</text>
</comment>
<protein>
    <submittedName>
        <fullName evidence="3">Uncharacterized protein</fullName>
    </submittedName>
</protein>
<organism evidence="3 4">
    <name type="scientific">Bradyrhizobium japonicum</name>
    <dbReference type="NCBI Taxonomy" id="375"/>
    <lineage>
        <taxon>Bacteria</taxon>
        <taxon>Pseudomonadati</taxon>
        <taxon>Pseudomonadota</taxon>
        <taxon>Alphaproteobacteria</taxon>
        <taxon>Hyphomicrobiales</taxon>
        <taxon>Nitrobacteraceae</taxon>
        <taxon>Bradyrhizobium</taxon>
    </lineage>
</organism>
<evidence type="ECO:0000256" key="2">
    <source>
        <dbReference type="SAM" id="SignalP"/>
    </source>
</evidence>
<sequence>MKLTLSKVALIAFAAAAAFTATSANAAQVRTYGCDSAFFEGCGILVETPTPGGRSRVNLTHDTSPIYMKQTDPRYSSSMRDAGGGGGGG</sequence>
<dbReference type="EMBL" id="NAFL01000160">
    <property type="protein sequence ID" value="OSJ36934.1"/>
    <property type="molecule type" value="Genomic_DNA"/>
</dbReference>
<keyword evidence="2" id="KW-0732">Signal</keyword>
<feature type="signal peptide" evidence="2">
    <location>
        <begin position="1"/>
        <end position="26"/>
    </location>
</feature>
<feature type="region of interest" description="Disordered" evidence="1">
    <location>
        <begin position="50"/>
        <end position="89"/>
    </location>
</feature>
<gene>
    <name evidence="3" type="ORF">BSZ19_01805</name>
</gene>
<evidence type="ECO:0000256" key="1">
    <source>
        <dbReference type="SAM" id="MobiDB-lite"/>
    </source>
</evidence>
<feature type="chain" id="PRO_5012914895" evidence="2">
    <location>
        <begin position="27"/>
        <end position="89"/>
    </location>
</feature>